<feature type="chain" id="PRO_5018032016" description="FAD-binding PCMH-type domain-containing protein" evidence="6">
    <location>
        <begin position="19"/>
        <end position="591"/>
    </location>
</feature>
<evidence type="ECO:0000256" key="1">
    <source>
        <dbReference type="ARBA" id="ARBA00001974"/>
    </source>
</evidence>
<comment type="similarity">
    <text evidence="2">Belongs to the oxygen-dependent FAD-linked oxidoreductase family.</text>
</comment>
<dbReference type="PROSITE" id="PS51387">
    <property type="entry name" value="FAD_PCMH"/>
    <property type="match status" value="1"/>
</dbReference>
<sequence length="591" mass="64150">MIATKWLLATTLTCVALAEPRCKNHPLDSNWPSIDDWNTLNQSTNGALIKTNPIASSCFNNDSTVSCDHVQENWFYSDFHSSLPESIGYPYWANRSCVPPNDYAYDEALGCQVGGLPAYIINATTTKQVAVATKWASQRNIRIIVKGTGHDLNGRSSGAFSLSIWTYHLRNIEFDTHWSNPSSDKTENAVILGSGNTWGEVLKAAAKTGRTVISGQDGTVGLGGFIGGGGHGPLSSQHGLSADHLLQATVVTTEGEILVANDSQNQDLMWAIRGGGPGLYGIVVEYVLQTVPLPENVVMGTLSISTIQNQTGAATQDSWTAFAAFVSSVPDLMDAGITGYGFGVTQENTGIELTMTLWAYNTTSAAFKPLLESVRRDMLSQVESKSISVNISEPTVLPTYLSLFDVLNPSRSRCGDISLASSRLLGRRHLSDIPLDTLRSHLQKISKGQVEGRQTRLVLGLQGGLGPRSVPFEMRGALNPAWRSAYLHLMATGVNIDTETLSPQNALAVAAAWAEENKEAVWREWAPDTGAYINEANPFARNFQQDFYGDNYDRLLSVKEKYDPTASLYSLSGVGGHDWDYDLDSGLLCRV</sequence>
<dbReference type="InterPro" id="IPR016169">
    <property type="entry name" value="FAD-bd_PCMH_sub2"/>
</dbReference>
<organism evidence="8 9">
    <name type="scientific">Fusarium kuroshium</name>
    <dbReference type="NCBI Taxonomy" id="2010991"/>
    <lineage>
        <taxon>Eukaryota</taxon>
        <taxon>Fungi</taxon>
        <taxon>Dikarya</taxon>
        <taxon>Ascomycota</taxon>
        <taxon>Pezizomycotina</taxon>
        <taxon>Sordariomycetes</taxon>
        <taxon>Hypocreomycetidae</taxon>
        <taxon>Hypocreales</taxon>
        <taxon>Nectriaceae</taxon>
        <taxon>Fusarium</taxon>
        <taxon>Fusarium solani species complex</taxon>
    </lineage>
</organism>
<dbReference type="InterPro" id="IPR006094">
    <property type="entry name" value="Oxid_FAD_bind_N"/>
</dbReference>
<comment type="cofactor">
    <cofactor evidence="1">
        <name>FAD</name>
        <dbReference type="ChEBI" id="CHEBI:57692"/>
    </cofactor>
</comment>
<name>A0A3M2SGI5_9HYPO</name>
<dbReference type="AlphaFoldDB" id="A0A3M2SGI5"/>
<dbReference type="PANTHER" id="PTHR42973">
    <property type="entry name" value="BINDING OXIDOREDUCTASE, PUTATIVE (AFU_ORTHOLOGUE AFUA_1G17690)-RELATED"/>
    <property type="match status" value="1"/>
</dbReference>
<dbReference type="InterPro" id="IPR012951">
    <property type="entry name" value="BBE"/>
</dbReference>
<dbReference type="EMBL" id="NKUJ01000044">
    <property type="protein sequence ID" value="RMJ16680.1"/>
    <property type="molecule type" value="Genomic_DNA"/>
</dbReference>
<evidence type="ECO:0000313" key="8">
    <source>
        <dbReference type="EMBL" id="RMJ16680.1"/>
    </source>
</evidence>
<evidence type="ECO:0000259" key="7">
    <source>
        <dbReference type="PROSITE" id="PS51387"/>
    </source>
</evidence>
<dbReference type="GO" id="GO:0016491">
    <property type="term" value="F:oxidoreductase activity"/>
    <property type="evidence" value="ECO:0007669"/>
    <property type="project" value="UniProtKB-KW"/>
</dbReference>
<feature type="signal peptide" evidence="6">
    <location>
        <begin position="1"/>
        <end position="18"/>
    </location>
</feature>
<reference evidence="8 9" key="1">
    <citation type="submission" date="2017-06" db="EMBL/GenBank/DDBJ databases">
        <title>Comparative genomic analysis of Ambrosia Fusariam Clade fungi.</title>
        <authorList>
            <person name="Stajich J.E."/>
            <person name="Carrillo J."/>
            <person name="Kijimoto T."/>
            <person name="Eskalen A."/>
            <person name="O'Donnell K."/>
            <person name="Kasson M."/>
        </authorList>
    </citation>
    <scope>NUCLEOTIDE SEQUENCE [LARGE SCALE GENOMIC DNA]</scope>
    <source>
        <strain evidence="8">UCR3666</strain>
    </source>
</reference>
<protein>
    <recommendedName>
        <fullName evidence="7">FAD-binding PCMH-type domain-containing protein</fullName>
    </recommendedName>
</protein>
<gene>
    <name evidence="8" type="ORF">CDV36_003660</name>
</gene>
<dbReference type="Pfam" id="PF01565">
    <property type="entry name" value="FAD_binding_4"/>
    <property type="match status" value="1"/>
</dbReference>
<evidence type="ECO:0000256" key="4">
    <source>
        <dbReference type="ARBA" id="ARBA00022827"/>
    </source>
</evidence>
<keyword evidence="3" id="KW-0285">Flavoprotein</keyword>
<dbReference type="STRING" id="2010991.A0A3M2SGI5"/>
<feature type="domain" description="FAD-binding PCMH-type" evidence="7">
    <location>
        <begin position="113"/>
        <end position="293"/>
    </location>
</feature>
<evidence type="ECO:0000256" key="6">
    <source>
        <dbReference type="SAM" id="SignalP"/>
    </source>
</evidence>
<dbReference type="Proteomes" id="UP000277212">
    <property type="component" value="Unassembled WGS sequence"/>
</dbReference>
<dbReference type="InterPro" id="IPR036318">
    <property type="entry name" value="FAD-bd_PCMH-like_sf"/>
</dbReference>
<keyword evidence="9" id="KW-1185">Reference proteome</keyword>
<keyword evidence="6" id="KW-0732">Signal</keyword>
<evidence type="ECO:0000256" key="5">
    <source>
        <dbReference type="ARBA" id="ARBA00023002"/>
    </source>
</evidence>
<dbReference type="SUPFAM" id="SSF56176">
    <property type="entry name" value="FAD-binding/transporter-associated domain-like"/>
    <property type="match status" value="1"/>
</dbReference>
<dbReference type="Pfam" id="PF08031">
    <property type="entry name" value="BBE"/>
    <property type="match status" value="1"/>
</dbReference>
<accession>A0A3M2SGI5</accession>
<dbReference type="PANTHER" id="PTHR42973:SF39">
    <property type="entry name" value="FAD-BINDING PCMH-TYPE DOMAIN-CONTAINING PROTEIN"/>
    <property type="match status" value="1"/>
</dbReference>
<dbReference type="Gene3D" id="3.30.465.10">
    <property type="match status" value="1"/>
</dbReference>
<comment type="caution">
    <text evidence="8">The sequence shown here is derived from an EMBL/GenBank/DDBJ whole genome shotgun (WGS) entry which is preliminary data.</text>
</comment>
<evidence type="ECO:0000313" key="9">
    <source>
        <dbReference type="Proteomes" id="UP000277212"/>
    </source>
</evidence>
<proteinExistence type="inferred from homology"/>
<dbReference type="OrthoDB" id="9983560at2759"/>
<dbReference type="InterPro" id="IPR050416">
    <property type="entry name" value="FAD-linked_Oxidoreductase"/>
</dbReference>
<evidence type="ECO:0000256" key="2">
    <source>
        <dbReference type="ARBA" id="ARBA00005466"/>
    </source>
</evidence>
<keyword evidence="5" id="KW-0560">Oxidoreductase</keyword>
<dbReference type="GO" id="GO:0071949">
    <property type="term" value="F:FAD binding"/>
    <property type="evidence" value="ECO:0007669"/>
    <property type="project" value="InterPro"/>
</dbReference>
<dbReference type="Gene3D" id="3.40.462.20">
    <property type="match status" value="1"/>
</dbReference>
<evidence type="ECO:0000256" key="3">
    <source>
        <dbReference type="ARBA" id="ARBA00022630"/>
    </source>
</evidence>
<dbReference type="InterPro" id="IPR016166">
    <property type="entry name" value="FAD-bd_PCMH"/>
</dbReference>
<keyword evidence="4" id="KW-0274">FAD</keyword>